<keyword evidence="2" id="KW-0479">Metal-binding</keyword>
<keyword evidence="4" id="KW-0862">Zinc</keyword>
<feature type="domain" description="Metallo-beta-lactamase" evidence="5">
    <location>
        <begin position="33"/>
        <end position="264"/>
    </location>
</feature>
<dbReference type="InterPro" id="IPR051013">
    <property type="entry name" value="MBL_superfamily_lactonases"/>
</dbReference>
<evidence type="ECO:0000256" key="4">
    <source>
        <dbReference type="ARBA" id="ARBA00022833"/>
    </source>
</evidence>
<protein>
    <submittedName>
        <fullName evidence="6">MBL fold metallo-hydrolase</fullName>
    </submittedName>
</protein>
<dbReference type="Gene3D" id="3.60.15.10">
    <property type="entry name" value="Ribonuclease Z/Hydroxyacylglutathione hydrolase-like"/>
    <property type="match status" value="1"/>
</dbReference>
<name>A0ABR7RW83_AQUAC</name>
<evidence type="ECO:0000259" key="5">
    <source>
        <dbReference type="SMART" id="SM00849"/>
    </source>
</evidence>
<evidence type="ECO:0000256" key="1">
    <source>
        <dbReference type="ARBA" id="ARBA00007749"/>
    </source>
</evidence>
<dbReference type="SUPFAM" id="SSF56281">
    <property type="entry name" value="Metallo-hydrolase/oxidoreductase"/>
    <property type="match status" value="1"/>
</dbReference>
<reference evidence="6 7" key="1">
    <citation type="submission" date="2016-06" db="EMBL/GenBank/DDBJ databases">
        <authorList>
            <person name="Ramos C."/>
            <person name="Pintado A."/>
            <person name="Crespo-Gomez J.I."/>
        </authorList>
    </citation>
    <scope>NUCLEOTIDE SEQUENCE [LARGE SCALE GENOMIC DNA]</scope>
    <source>
        <strain evidence="6 7">AVO110</strain>
    </source>
</reference>
<dbReference type="PANTHER" id="PTHR42978">
    <property type="entry name" value="QUORUM-QUENCHING LACTONASE YTNP-RELATED-RELATED"/>
    <property type="match status" value="1"/>
</dbReference>
<comment type="similarity">
    <text evidence="1">Belongs to the metallo-beta-lactamase superfamily.</text>
</comment>
<evidence type="ECO:0000256" key="2">
    <source>
        <dbReference type="ARBA" id="ARBA00022723"/>
    </source>
</evidence>
<dbReference type="PANTHER" id="PTHR42978:SF3">
    <property type="entry name" value="BLR3078 PROTEIN"/>
    <property type="match status" value="1"/>
</dbReference>
<organism evidence="6 7">
    <name type="scientific">Aquipseudomonas alcaligenes</name>
    <name type="common">Pseudomonas alcaligenes</name>
    <dbReference type="NCBI Taxonomy" id="43263"/>
    <lineage>
        <taxon>Bacteria</taxon>
        <taxon>Pseudomonadati</taxon>
        <taxon>Pseudomonadota</taxon>
        <taxon>Gammaproteobacteria</taxon>
        <taxon>Pseudomonadales</taxon>
        <taxon>Pseudomonadaceae</taxon>
        <taxon>Aquipseudomonas</taxon>
    </lineage>
</organism>
<dbReference type="Pfam" id="PF00753">
    <property type="entry name" value="Lactamase_B"/>
    <property type="match status" value="1"/>
</dbReference>
<evidence type="ECO:0000256" key="3">
    <source>
        <dbReference type="ARBA" id="ARBA00022801"/>
    </source>
</evidence>
<evidence type="ECO:0000313" key="6">
    <source>
        <dbReference type="EMBL" id="MBC9249596.1"/>
    </source>
</evidence>
<evidence type="ECO:0000313" key="7">
    <source>
        <dbReference type="Proteomes" id="UP000744555"/>
    </source>
</evidence>
<dbReference type="InterPro" id="IPR036866">
    <property type="entry name" value="RibonucZ/Hydroxyglut_hydro"/>
</dbReference>
<dbReference type="SMART" id="SM00849">
    <property type="entry name" value="Lactamase_B"/>
    <property type="match status" value="1"/>
</dbReference>
<sequence>MRIHHLNCGTMCPLCQRLMNSRSGSWREPGKLVCHCLLIETPTALLLVDSGIGTQDIANPRERLGGIMPPLFRPQLRLEETALHQVRALGFDPRDVRHILPTHLDGDHAGGLADFPEAAVHVLLAELRQLTHGSRKDKLRFRPAQFTHQPYWVVHEEPAGEDWFGFNAIRALPELALDVLLIPLHGHTRGHVGVAVRDGDKWLLHCGDAYYHHSQMSAQPEVPAGLALFQRVIAEMPQARVQSLARLQQLALEHAGQVELFCAHDPHELARYTAP</sequence>
<dbReference type="CDD" id="cd07742">
    <property type="entry name" value="metallo-hydrolase-like_MBL-fold"/>
    <property type="match status" value="1"/>
</dbReference>
<comment type="caution">
    <text evidence="6">The sequence shown here is derived from an EMBL/GenBank/DDBJ whole genome shotgun (WGS) entry which is preliminary data.</text>
</comment>
<accession>A0ABR7RW83</accession>
<keyword evidence="7" id="KW-1185">Reference proteome</keyword>
<dbReference type="Proteomes" id="UP000744555">
    <property type="component" value="Unassembled WGS sequence"/>
</dbReference>
<proteinExistence type="inferred from homology"/>
<dbReference type="EMBL" id="LZEU01000001">
    <property type="protein sequence ID" value="MBC9249596.1"/>
    <property type="molecule type" value="Genomic_DNA"/>
</dbReference>
<keyword evidence="3" id="KW-0378">Hydrolase</keyword>
<gene>
    <name evidence="6" type="ORF">A9179_04835</name>
</gene>
<dbReference type="InterPro" id="IPR001279">
    <property type="entry name" value="Metallo-B-lactamas"/>
</dbReference>